<evidence type="ECO:0000313" key="4">
    <source>
        <dbReference type="Proteomes" id="UP000001497"/>
    </source>
</evidence>
<dbReference type="KEGG" id="fsc:FSU_0202"/>
<dbReference type="AlphaFoldDB" id="C9RP51"/>
<proteinExistence type="predicted"/>
<dbReference type="InterPro" id="IPR021352">
    <property type="entry name" value="DUF2971"/>
</dbReference>
<protein>
    <recommendedName>
        <fullName evidence="5">DUF2971 domain-containing protein</fullName>
    </recommendedName>
</protein>
<evidence type="ECO:0000313" key="1">
    <source>
        <dbReference type="EMBL" id="ACX76519.1"/>
    </source>
</evidence>
<reference evidence="3" key="2">
    <citation type="submission" date="2010-08" db="EMBL/GenBank/DDBJ databases">
        <title>Complete sequence of Fibrobacter succinogenes subsp. succinogenes S85.</title>
        <authorList>
            <person name="Durkin A.S."/>
            <person name="Nelson K.E."/>
            <person name="Morrison M."/>
            <person name="Forsberg C.W."/>
            <person name="Wilson D.B."/>
            <person name="Russell J.B."/>
            <person name="Cann I.K.O."/>
            <person name="Mackie R.I."/>
            <person name="White B.A."/>
        </authorList>
    </citation>
    <scope>NUCLEOTIDE SEQUENCE [LARGE SCALE GENOMIC DNA]</scope>
    <source>
        <strain evidence="3">ATCC 19169 / S85</strain>
    </source>
</reference>
<name>C9RP51_FIBSS</name>
<dbReference type="EMBL" id="CP002158">
    <property type="protein sequence ID" value="ADL26717.1"/>
    <property type="molecule type" value="Genomic_DNA"/>
</dbReference>
<dbReference type="PATRIC" id="fig|59374.8.peg.193"/>
<gene>
    <name evidence="1" type="ordered locus">Fisuc_2939</name>
    <name evidence="2" type="ordered locus">FSU_0202</name>
</gene>
<dbReference type="eggNOG" id="COG0457">
    <property type="taxonomic scope" value="Bacteria"/>
</dbReference>
<keyword evidence="4" id="KW-1185">Reference proteome</keyword>
<dbReference type="OrthoDB" id="4119964at2"/>
<sequence>MDPEYKRGWLSLSAKETDKIMLYRFFSYNSNTLGPLICGGLYFSSPKDFNDPFDCNFRMKPTAIEKQYGISWDSTVDEFKADVHKMGFVCLSPHWDNTLMWAHYADKFNGFCLGFEFNNPLCRNVDFEEPFTTFRGKAYYILDFWLHEMIYANKDEYPTGTSFGFDEIEEEMPEAIIRYKASDWQYEHECRLSFRGGNGIHPIPGDLKEVYFGLRMDDEKKRVLTSILGKYHPTFYNTNKSETYIKVDRILFEF</sequence>
<dbReference type="RefSeq" id="WP_014545045.1">
    <property type="nucleotide sequence ID" value="NC_013410.1"/>
</dbReference>
<dbReference type="EMBL" id="CP001792">
    <property type="protein sequence ID" value="ACX76519.1"/>
    <property type="molecule type" value="Genomic_DNA"/>
</dbReference>
<dbReference type="KEGG" id="fsu:Fisuc_2939"/>
<accession>C9RP51</accession>
<reference evidence="2" key="3">
    <citation type="submission" date="2010-08" db="EMBL/GenBank/DDBJ databases">
        <authorList>
            <person name="Durkin A.S."/>
            <person name="Nelson K.E."/>
            <person name="Morrison M."/>
            <person name="Forsberg C.W."/>
            <person name="Wilson D.B."/>
            <person name="Russell J.B."/>
            <person name="Cann I.K.O."/>
            <person name="Mackie R.I."/>
            <person name="White B.A."/>
        </authorList>
    </citation>
    <scope>NUCLEOTIDE SEQUENCE</scope>
    <source>
        <strain evidence="2">S85</strain>
    </source>
</reference>
<organism evidence="2 3">
    <name type="scientific">Fibrobacter succinogenes (strain ATCC 19169 / S85)</name>
    <dbReference type="NCBI Taxonomy" id="59374"/>
    <lineage>
        <taxon>Bacteria</taxon>
        <taxon>Pseudomonadati</taxon>
        <taxon>Fibrobacterota</taxon>
        <taxon>Fibrobacteria</taxon>
        <taxon>Fibrobacterales</taxon>
        <taxon>Fibrobacteraceae</taxon>
        <taxon>Fibrobacter</taxon>
    </lineage>
</organism>
<dbReference type="Proteomes" id="UP000000517">
    <property type="component" value="Chromosome"/>
</dbReference>
<dbReference type="Pfam" id="PF11185">
    <property type="entry name" value="DUF2971"/>
    <property type="match status" value="1"/>
</dbReference>
<dbReference type="Proteomes" id="UP000001497">
    <property type="component" value="Chromosome"/>
</dbReference>
<evidence type="ECO:0000313" key="3">
    <source>
        <dbReference type="Proteomes" id="UP000000517"/>
    </source>
</evidence>
<evidence type="ECO:0000313" key="2">
    <source>
        <dbReference type="EMBL" id="ADL26717.1"/>
    </source>
</evidence>
<dbReference type="HOGENOM" id="CLU_050666_2_1_0"/>
<reference evidence="1 4" key="1">
    <citation type="submission" date="2009-10" db="EMBL/GenBank/DDBJ databases">
        <title>Complete sequence of Fibrobacter succinogenes subsp. succinogenes S85.</title>
        <authorList>
            <consortium name="US DOE Joint Genome Institute"/>
            <person name="Lucas S."/>
            <person name="Copeland A."/>
            <person name="Lapidus A."/>
            <person name="Glavina del Rio T."/>
            <person name="Tice H."/>
            <person name="Bruce D."/>
            <person name="Goodwin L."/>
            <person name="Pitluck S."/>
            <person name="Chertkov O."/>
            <person name="Detter J.C."/>
            <person name="Han C."/>
            <person name="Tapia R."/>
            <person name="Larimer F."/>
            <person name="Land M."/>
            <person name="Hauser L."/>
            <person name="Kyrpides N."/>
            <person name="Mikhailova N."/>
            <person name="Weimer P.J."/>
            <person name="Stevenson D.M."/>
            <person name="Boyum J."/>
            <person name="Brumm P.I."/>
            <person name="Mead D."/>
        </authorList>
    </citation>
    <scope>NUCLEOTIDE SEQUENCE [LARGE SCALE GENOMIC DNA]</scope>
    <source>
        <strain evidence="4">ATCC 19169 / S85</strain>
        <strain evidence="1">S85</strain>
    </source>
</reference>
<evidence type="ECO:0008006" key="5">
    <source>
        <dbReference type="Google" id="ProtNLM"/>
    </source>
</evidence>